<evidence type="ECO:0000313" key="2">
    <source>
        <dbReference type="Proteomes" id="UP000295257"/>
    </source>
</evidence>
<organism evidence="1 2">
    <name type="scientific">Companilactobacillus farciminis</name>
    <dbReference type="NCBI Taxonomy" id="1612"/>
    <lineage>
        <taxon>Bacteria</taxon>
        <taxon>Bacillati</taxon>
        <taxon>Bacillota</taxon>
        <taxon>Bacilli</taxon>
        <taxon>Lactobacillales</taxon>
        <taxon>Lactobacillaceae</taxon>
        <taxon>Companilactobacillus</taxon>
    </lineage>
</organism>
<dbReference type="EMBL" id="PUFN01000019">
    <property type="protein sequence ID" value="TDG71816.1"/>
    <property type="molecule type" value="Genomic_DNA"/>
</dbReference>
<dbReference type="InterPro" id="IPR008964">
    <property type="entry name" value="Invasin/intimin_cell_adhesion"/>
</dbReference>
<accession>A0A4R5NE13</accession>
<dbReference type="RefSeq" id="WP_010020583.1">
    <property type="nucleotide sequence ID" value="NZ_CAJJMR010000025.1"/>
</dbReference>
<dbReference type="Proteomes" id="UP000295257">
    <property type="component" value="Unassembled WGS sequence"/>
</dbReference>
<name>A0A4R5NE13_9LACO</name>
<dbReference type="AlphaFoldDB" id="A0A4R5NE13"/>
<sequence length="658" mass="73237">MKTILLLLKFVLPLILATCLLLITNPEVSLADGTAGVSTDNYSNGLPSGFFQPTGGPRLVVPLFPIGSLPYRRPGFTQEPYQQIVDKGQKDVQLEAILTRTKYTPDSNWLFSDGITPAESLTNSSDPKITVPTDKVGTFYYQYHVHTSHKSFMGKVINDNYYSKVAKVIVNEKHIDATSLTINNDTKYLFNEPTDFFQTSSQILNTKEPSNASGAIKWSISDPNLATIDQNGVLKANQNRNSGIVTVQARIDNENGKVIKSNPLDILIGGGLKNVTVKEGEKATFKIANTEAEARDEGGLKTEWYKVDSKGVVQKLPQSKDSNPFQYSFDANLKDDDSKYFVKVFATENNKTTLDLQTNQATLNVVPNKNIENLNINNEIKNNTYASHNNYDELFNVARNDTVFINSEIENKNSTDLTNSKLVLTLPPSLAVQEVDTKPSTLDSHKHPIDPSNYSISKDTNELTIRLGTINKESTEKVFVKSLMNEKSLQQSAFIRPYLKGMAEQSIFLKNGNPLKLNFSENLLHVAFKNIHFHPISQFQKGFIDTRTDDTNAPNAIMNVDDQRRSKNAQTISVKQISSFPNVGSLPFAQLMLKKKDGLIPINQLTEVANSEDDSPVTPIIWSKNEGLFLRVNTNTPPPGKYSVDLQWTITDSVQKSS</sequence>
<comment type="caution">
    <text evidence="1">The sequence shown here is derived from an EMBL/GenBank/DDBJ whole genome shotgun (WGS) entry which is preliminary data.</text>
</comment>
<dbReference type="Gene3D" id="2.60.40.1080">
    <property type="match status" value="1"/>
</dbReference>
<reference evidence="1 2" key="1">
    <citation type="journal article" date="2019" name="Appl. Microbiol. Biotechnol.">
        <title>Uncovering carbohydrate metabolism through a genotype-phenotype association study of 56 lactic acid bacteria genomes.</title>
        <authorList>
            <person name="Buron-Moles G."/>
            <person name="Chailyan A."/>
            <person name="Dolejs I."/>
            <person name="Forster J."/>
            <person name="Miks M.H."/>
        </authorList>
    </citation>
    <scope>NUCLEOTIDE SEQUENCE [LARGE SCALE GENOMIC DNA]</scope>
    <source>
        <strain evidence="1 2">ATCC 29644</strain>
    </source>
</reference>
<dbReference type="OrthoDB" id="2329691at2"/>
<dbReference type="SUPFAM" id="SSF49373">
    <property type="entry name" value="Invasin/intimin cell-adhesion fragments"/>
    <property type="match status" value="1"/>
</dbReference>
<proteinExistence type="predicted"/>
<protein>
    <recommendedName>
        <fullName evidence="3">BIG2 domain-containing protein</fullName>
    </recommendedName>
</protein>
<gene>
    <name evidence="1" type="ORF">C5L30_002396</name>
</gene>
<evidence type="ECO:0008006" key="3">
    <source>
        <dbReference type="Google" id="ProtNLM"/>
    </source>
</evidence>
<evidence type="ECO:0000313" key="1">
    <source>
        <dbReference type="EMBL" id="TDG71816.1"/>
    </source>
</evidence>
<keyword evidence="2" id="KW-1185">Reference proteome</keyword>